<evidence type="ECO:0000313" key="8">
    <source>
        <dbReference type="Proteomes" id="UP000217792"/>
    </source>
</evidence>
<feature type="transmembrane region" description="Helical" evidence="6">
    <location>
        <begin position="181"/>
        <end position="199"/>
    </location>
</feature>
<accession>A0AAD1CA00</accession>
<keyword evidence="3 6" id="KW-0812">Transmembrane</keyword>
<evidence type="ECO:0000256" key="6">
    <source>
        <dbReference type="SAM" id="Phobius"/>
    </source>
</evidence>
<name>A0AAD1CA00_STRIT</name>
<feature type="transmembrane region" description="Helical" evidence="6">
    <location>
        <begin position="44"/>
        <end position="64"/>
    </location>
</feature>
<feature type="transmembrane region" description="Helical" evidence="6">
    <location>
        <begin position="211"/>
        <end position="237"/>
    </location>
</feature>
<evidence type="ECO:0000256" key="2">
    <source>
        <dbReference type="ARBA" id="ARBA00022475"/>
    </source>
</evidence>
<feature type="transmembrane region" description="Helical" evidence="6">
    <location>
        <begin position="292"/>
        <end position="315"/>
    </location>
</feature>
<dbReference type="Proteomes" id="UP000217792">
    <property type="component" value="Chromosome"/>
</dbReference>
<dbReference type="EMBL" id="AP014880">
    <property type="protein sequence ID" value="BAW17859.1"/>
    <property type="molecule type" value="Genomic_DNA"/>
</dbReference>
<dbReference type="PANTHER" id="PTHR30250">
    <property type="entry name" value="PST FAMILY PREDICTED COLANIC ACID TRANSPORTER"/>
    <property type="match status" value="1"/>
</dbReference>
<feature type="transmembrane region" description="Helical" evidence="6">
    <location>
        <begin position="354"/>
        <end position="375"/>
    </location>
</feature>
<proteinExistence type="predicted"/>
<evidence type="ECO:0000256" key="5">
    <source>
        <dbReference type="ARBA" id="ARBA00023136"/>
    </source>
</evidence>
<comment type="subcellular location">
    <subcellularLocation>
        <location evidence="1">Cell membrane</location>
        <topology evidence="1">Multi-pass membrane protein</topology>
    </subcellularLocation>
</comment>
<feature type="transmembrane region" description="Helical" evidence="6">
    <location>
        <begin position="85"/>
        <end position="106"/>
    </location>
</feature>
<organism evidence="7 8">
    <name type="scientific">Streptococcus intermedius</name>
    <dbReference type="NCBI Taxonomy" id="1338"/>
    <lineage>
        <taxon>Bacteria</taxon>
        <taxon>Bacillati</taxon>
        <taxon>Bacillota</taxon>
        <taxon>Bacilli</taxon>
        <taxon>Lactobacillales</taxon>
        <taxon>Streptococcaceae</taxon>
        <taxon>Streptococcus</taxon>
        <taxon>Streptococcus anginosus group</taxon>
    </lineage>
</organism>
<feature type="transmembrane region" description="Helical" evidence="6">
    <location>
        <begin position="12"/>
        <end position="32"/>
    </location>
</feature>
<sequence>MKRFIRNLSYSLSGNILSMLTSTGILLFLPKIMGIEDYGYWQLYMFYLVYTGYLSFGTNEGAFIRYSGKDYSELPKELISFQYQFLLFINIVIGFIGFITLFFFQLNFTRLVTFWAVIISTILITPRYFLCNILQATHHFKENTLSVVVEKMSFLVLFGLLIILGKLSLLSLLVIDILSKVFSTAYIFNKLSDSIFLIVKFSKASYLEFKLNLILGIKIVISNLSGLLIIGIPRFFIEFYWGVVAFSKVSLVVSFANLVITLINSVGFVSLPSLVKVDENLLKKLYQPTTELLSLLLGVVLILYYPLAWFINYWLPNYQGAISYMVFIFPIILFESKMALLYNTYLKIFRREDFLMWINLFTVFLTLISCSLLLLLNNSMLLFFILPFIYSCRSFCVEYYIRKLVGSGFAFTIVLDFLISLIFMGINLCIRNEMAIVVYITFLVVVLGIVFKEVSKLFRLIKPV</sequence>
<dbReference type="PANTHER" id="PTHR30250:SF11">
    <property type="entry name" value="O-ANTIGEN TRANSPORTER-RELATED"/>
    <property type="match status" value="1"/>
</dbReference>
<feature type="transmembrane region" description="Helical" evidence="6">
    <location>
        <begin position="321"/>
        <end position="342"/>
    </location>
</feature>
<reference evidence="7 8" key="1">
    <citation type="journal article" date="2017" name="Infect. Immun.">
        <title>Characterization of the Pathogenicity of Streptococcus intermedius TYG1620 Isolated from a Human Brain Abscess Based on the Complete Genome Sequence with Transcriptome Analysis and Transposon Mutagenesis in a Murine Subcutaneous Abscess Model.</title>
        <authorList>
            <person name="Hasegawa N."/>
            <person name="Sekizuka T."/>
            <person name="Sugi Y."/>
            <person name="Kawakami N."/>
            <person name="Ogasawara Y."/>
            <person name="Kato K."/>
            <person name="Yamashita A."/>
            <person name="Takeuchi F."/>
            <person name="Kuroda M."/>
        </authorList>
    </citation>
    <scope>NUCLEOTIDE SEQUENCE [LARGE SCALE GENOMIC DNA]</scope>
    <source>
        <strain evidence="7 8">TYG1620</strain>
    </source>
</reference>
<feature type="transmembrane region" description="Helical" evidence="6">
    <location>
        <begin position="408"/>
        <end position="428"/>
    </location>
</feature>
<dbReference type="AlphaFoldDB" id="A0AAD1CA00"/>
<feature type="transmembrane region" description="Helical" evidence="6">
    <location>
        <begin position="434"/>
        <end position="451"/>
    </location>
</feature>
<feature type="transmembrane region" description="Helical" evidence="6">
    <location>
        <begin position="154"/>
        <end position="175"/>
    </location>
</feature>
<feature type="transmembrane region" description="Helical" evidence="6">
    <location>
        <begin position="249"/>
        <end position="271"/>
    </location>
</feature>
<feature type="transmembrane region" description="Helical" evidence="6">
    <location>
        <begin position="112"/>
        <end position="134"/>
    </location>
</feature>
<protein>
    <submittedName>
        <fullName evidence="7">Polysaccharide biosynthesis protein</fullName>
    </submittedName>
</protein>
<evidence type="ECO:0000256" key="3">
    <source>
        <dbReference type="ARBA" id="ARBA00022692"/>
    </source>
</evidence>
<evidence type="ECO:0000256" key="1">
    <source>
        <dbReference type="ARBA" id="ARBA00004651"/>
    </source>
</evidence>
<keyword evidence="5 6" id="KW-0472">Membrane</keyword>
<keyword evidence="2" id="KW-1003">Cell membrane</keyword>
<keyword evidence="4 6" id="KW-1133">Transmembrane helix</keyword>
<evidence type="ECO:0000313" key="7">
    <source>
        <dbReference type="EMBL" id="BAW17859.1"/>
    </source>
</evidence>
<evidence type="ECO:0000256" key="4">
    <source>
        <dbReference type="ARBA" id="ARBA00022989"/>
    </source>
</evidence>
<dbReference type="GO" id="GO:0005886">
    <property type="term" value="C:plasma membrane"/>
    <property type="evidence" value="ECO:0007669"/>
    <property type="project" value="UniProtKB-SubCell"/>
</dbReference>
<gene>
    <name evidence="7" type="ORF">SITYG_18830</name>
</gene>
<feature type="transmembrane region" description="Helical" evidence="6">
    <location>
        <begin position="381"/>
        <end position="401"/>
    </location>
</feature>
<dbReference type="InterPro" id="IPR050833">
    <property type="entry name" value="Poly_Biosynth_Transport"/>
</dbReference>